<evidence type="ECO:0000313" key="12">
    <source>
        <dbReference type="Proteomes" id="UP000001645"/>
    </source>
</evidence>
<name>G1NFJ7_MELGA</name>
<dbReference type="GO" id="GO:0048471">
    <property type="term" value="C:perinuclear region of cytoplasm"/>
    <property type="evidence" value="ECO:0007669"/>
    <property type="project" value="Ensembl"/>
</dbReference>
<reference evidence="11" key="2">
    <citation type="submission" date="2025-08" db="UniProtKB">
        <authorList>
            <consortium name="Ensembl"/>
        </authorList>
    </citation>
    <scope>IDENTIFICATION</scope>
</reference>
<feature type="domain" description="DBB" evidence="10">
    <location>
        <begin position="200"/>
        <end position="332"/>
    </location>
</feature>
<dbReference type="InterPro" id="IPR017893">
    <property type="entry name" value="DBB_domain"/>
</dbReference>
<evidence type="ECO:0000256" key="4">
    <source>
        <dbReference type="ARBA" id="ARBA00023043"/>
    </source>
</evidence>
<dbReference type="SMART" id="SM01282">
    <property type="entry name" value="DBB"/>
    <property type="match status" value="1"/>
</dbReference>
<dbReference type="Pfam" id="PF14545">
    <property type="entry name" value="DBB"/>
    <property type="match status" value="1"/>
</dbReference>
<evidence type="ECO:0000256" key="8">
    <source>
        <dbReference type="SAM" id="MobiDB-lite"/>
    </source>
</evidence>
<dbReference type="GO" id="GO:1990782">
    <property type="term" value="F:protein tyrosine kinase binding"/>
    <property type="evidence" value="ECO:0007669"/>
    <property type="project" value="Ensembl"/>
</dbReference>
<dbReference type="InterPro" id="IPR036770">
    <property type="entry name" value="Ankyrin_rpt-contain_sf"/>
</dbReference>
<dbReference type="GO" id="GO:0009617">
    <property type="term" value="P:response to bacterium"/>
    <property type="evidence" value="ECO:0007669"/>
    <property type="project" value="Ensembl"/>
</dbReference>
<dbReference type="Gene3D" id="3.40.50.10140">
    <property type="entry name" value="Toll/interleukin-1 receptor homology (TIR) domain"/>
    <property type="match status" value="1"/>
</dbReference>
<dbReference type="HOGENOM" id="CLU_954875_0_0_1"/>
<dbReference type="InterPro" id="IPR052446">
    <property type="entry name" value="B-cell_PI3K-Signaling_Adptrs"/>
</dbReference>
<dbReference type="GO" id="GO:0050869">
    <property type="term" value="P:negative regulation of B cell activation"/>
    <property type="evidence" value="ECO:0007669"/>
    <property type="project" value="Ensembl"/>
</dbReference>
<evidence type="ECO:0000256" key="3">
    <source>
        <dbReference type="ARBA" id="ARBA00022936"/>
    </source>
</evidence>
<evidence type="ECO:0000256" key="6">
    <source>
        <dbReference type="ARBA" id="ARBA00065779"/>
    </source>
</evidence>
<keyword evidence="12" id="KW-1185">Reference proteome</keyword>
<dbReference type="GO" id="GO:0005102">
    <property type="term" value="F:signaling receptor binding"/>
    <property type="evidence" value="ECO:0007669"/>
    <property type="project" value="Ensembl"/>
</dbReference>
<evidence type="ECO:0000256" key="2">
    <source>
        <dbReference type="ARBA" id="ARBA00022737"/>
    </source>
</evidence>
<dbReference type="Pfam" id="PF18567">
    <property type="entry name" value="TIR_3"/>
    <property type="match status" value="1"/>
</dbReference>
<feature type="compositionally biased region" description="Basic and acidic residues" evidence="8">
    <location>
        <begin position="538"/>
        <end position="559"/>
    </location>
</feature>
<dbReference type="GO" id="GO:0002020">
    <property type="term" value="F:protease binding"/>
    <property type="evidence" value="ECO:0007669"/>
    <property type="project" value="Ensembl"/>
</dbReference>
<dbReference type="GO" id="GO:0043274">
    <property type="term" value="F:phospholipase binding"/>
    <property type="evidence" value="ECO:0007669"/>
    <property type="project" value="Ensembl"/>
</dbReference>
<dbReference type="PANTHER" id="PTHR16267">
    <property type="entry name" value="BANK1/PIK3AP1 FAMILY MEMBER"/>
    <property type="match status" value="1"/>
</dbReference>
<dbReference type="GO" id="GO:0045947">
    <property type="term" value="P:negative regulation of translational initiation"/>
    <property type="evidence" value="ECO:0007669"/>
    <property type="project" value="Ensembl"/>
</dbReference>
<feature type="compositionally biased region" description="Acidic residues" evidence="8">
    <location>
        <begin position="560"/>
        <end position="569"/>
    </location>
</feature>
<evidence type="ECO:0000256" key="5">
    <source>
        <dbReference type="ARBA" id="ARBA00054773"/>
    </source>
</evidence>
<keyword evidence="2" id="KW-0677">Repeat</keyword>
<keyword evidence="4" id="KW-0040">ANK repeat</keyword>
<dbReference type="GO" id="GO:0032715">
    <property type="term" value="P:negative regulation of interleukin-6 production"/>
    <property type="evidence" value="ECO:0007669"/>
    <property type="project" value="Ensembl"/>
</dbReference>
<keyword evidence="3" id="KW-0075">B-cell activation</keyword>
<dbReference type="Ensembl" id="ENSMGAT00000012671.3">
    <property type="protein sequence ID" value="ENSMGAP00000011790.3"/>
    <property type="gene ID" value="ENSMGAG00000011285.3"/>
</dbReference>
<dbReference type="InParanoid" id="G1NFJ7"/>
<dbReference type="GO" id="GO:0035591">
    <property type="term" value="F:signaling adaptor activity"/>
    <property type="evidence" value="ECO:0007669"/>
    <property type="project" value="Ensembl"/>
</dbReference>
<feature type="region of interest" description="Disordered" evidence="8">
    <location>
        <begin position="701"/>
        <end position="722"/>
    </location>
</feature>
<feature type="chain" id="PRO_5032742564" description="B-cell scaffold protein with ankyrin repeats" evidence="9">
    <location>
        <begin position="20"/>
        <end position="722"/>
    </location>
</feature>
<evidence type="ECO:0000256" key="9">
    <source>
        <dbReference type="SAM" id="SignalP"/>
    </source>
</evidence>
<dbReference type="GO" id="GO:0043410">
    <property type="term" value="P:positive regulation of MAPK cascade"/>
    <property type="evidence" value="ECO:0007669"/>
    <property type="project" value="Ensembl"/>
</dbReference>
<evidence type="ECO:0000256" key="7">
    <source>
        <dbReference type="ARBA" id="ARBA00069696"/>
    </source>
</evidence>
<proteinExistence type="predicted"/>
<keyword evidence="9" id="KW-0732">Signal</keyword>
<feature type="compositionally biased region" description="Acidic residues" evidence="8">
    <location>
        <begin position="471"/>
        <end position="481"/>
    </location>
</feature>
<dbReference type="GO" id="GO:0000165">
    <property type="term" value="P:MAPK cascade"/>
    <property type="evidence" value="ECO:0007669"/>
    <property type="project" value="Ensembl"/>
</dbReference>
<dbReference type="Gene3D" id="1.25.40.20">
    <property type="entry name" value="Ankyrin repeat-containing domain"/>
    <property type="match status" value="1"/>
</dbReference>
<comment type="subunit">
    <text evidence="6">Interacts with LYN, ITPR1 and ITPR2.</text>
</comment>
<dbReference type="InterPro" id="IPR041340">
    <property type="entry name" value="PIK3AP1_TIR"/>
</dbReference>
<dbReference type="PROSITE" id="PS51376">
    <property type="entry name" value="DBB"/>
    <property type="match status" value="1"/>
</dbReference>
<reference evidence="11" key="3">
    <citation type="submission" date="2025-09" db="UniProtKB">
        <authorList>
            <consortium name="Ensembl"/>
        </authorList>
    </citation>
    <scope>IDENTIFICATION</scope>
</reference>
<dbReference type="GO" id="GO:0042113">
    <property type="term" value="P:B cell activation"/>
    <property type="evidence" value="ECO:0007669"/>
    <property type="project" value="UniProtKB-KW"/>
</dbReference>
<dbReference type="OrthoDB" id="8192811at2759"/>
<keyword evidence="1" id="KW-0597">Phosphoprotein</keyword>
<comment type="function">
    <text evidence="5">Involved in B-cell receptor (BCR)-induced Ca(2+) mobilization from intracellular stores. Promotes Lyn-mediated phosphorylation of IP3 receptors 1 and 2.</text>
</comment>
<dbReference type="AlphaFoldDB" id="G1NFJ7"/>
<dbReference type="Bgee" id="ENSMGAG00000011285">
    <property type="expression patterns" value="Expressed in spleen and 7 other cell types or tissues"/>
</dbReference>
<dbReference type="GeneTree" id="ENSGT00390000008787"/>
<sequence length="722" mass="83146">MGRWKLMAWHPIFIMDLKLFLFSFLEHTKDILVIYEQEAEEWALYLKSLFGHIVNEEGILLYNLEALSFKHLELFSLHCYKCKLLILSYGLLKCLNQKRCCFLAHVLQPPDNVVILLCGVENSEMLYEVLTLSGRSREIFADQEPEDYLSIVTGIIQTDCQATSDVSLSDARGASEKADLGFETEVLTETLETNQNSVLVLPARISCESPGEIFILLKDEIDDETLEIEFIADNQRIRTQPASWNKKVKYMKALDFPAGPVYINVYCEGVIKTTAQIEYYTAAEEIESIFQKVADPIAFICQTSKFSSVEKLDNILTLLLESRIVSCEFSARQSEEQHHQQPSSHLEEFPTLLHCAARFGLKNLAAVLLKHPEATRACKITNGDGDVPASIAEKHGHKKIRELIKELSIKTTDDFASHEEEEEYEDAYMLMGGMEAQPDTIEQNPGDQDGIGSKCQQEAEMDKEEKCGVEDSGEETEEEDSYTFVNSPDNLYASIPDCDYEENSRECFFYKKPPPPPPRNLPGTLRQVELHHLSQERNFVEERSETEHGLKTACYREDQYTSEEDDEEDHPYTFVKYDEYLYDLILDEEDEERRKERKSFIMNRPPVPAPRPEHLGVRNENTPYIVQVFQQKATQMPSDYDKMYCDARKHGCRKHTDMAAVKHNIPAEREDLIHVQKQLKKGAVYVDEALDRCKQWQNEKQRLQTIPQRPIRTPAEKEEMPN</sequence>
<reference evidence="11 12" key="1">
    <citation type="journal article" date="2010" name="PLoS Biol.">
        <title>Multi-platform next-generation sequencing of the domestic turkey (Meleagris gallopavo): genome assembly and analysis.</title>
        <authorList>
            <person name="Dalloul R.A."/>
            <person name="Long J.A."/>
            <person name="Zimin A.V."/>
            <person name="Aslam L."/>
            <person name="Beal K."/>
            <person name="Blomberg L.A."/>
            <person name="Bouffard P."/>
            <person name="Burt D.W."/>
            <person name="Crasta O."/>
            <person name="Crooijmans R.P."/>
            <person name="Cooper K."/>
            <person name="Coulombe R.A."/>
            <person name="De S."/>
            <person name="Delany M.E."/>
            <person name="Dodgson J.B."/>
            <person name="Dong J.J."/>
            <person name="Evans C."/>
            <person name="Frederickson K.M."/>
            <person name="Flicek P."/>
            <person name="Florea L."/>
            <person name="Folkerts O."/>
            <person name="Groenen M.A."/>
            <person name="Harkins T.T."/>
            <person name="Herrero J."/>
            <person name="Hoffmann S."/>
            <person name="Megens H.J."/>
            <person name="Jiang A."/>
            <person name="de Jong P."/>
            <person name="Kaiser P."/>
            <person name="Kim H."/>
            <person name="Kim K.W."/>
            <person name="Kim S."/>
            <person name="Langenberger D."/>
            <person name="Lee M.K."/>
            <person name="Lee T."/>
            <person name="Mane S."/>
            <person name="Marcais G."/>
            <person name="Marz M."/>
            <person name="McElroy A.P."/>
            <person name="Modise T."/>
            <person name="Nefedov M."/>
            <person name="Notredame C."/>
            <person name="Paton I.R."/>
            <person name="Payne W.S."/>
            <person name="Pertea G."/>
            <person name="Prickett D."/>
            <person name="Puiu D."/>
            <person name="Qioa D."/>
            <person name="Raineri E."/>
            <person name="Ruffier M."/>
            <person name="Salzberg S.L."/>
            <person name="Schatz M.C."/>
            <person name="Scheuring C."/>
            <person name="Schmidt C.J."/>
            <person name="Schroeder S."/>
            <person name="Searle S.M."/>
            <person name="Smith E.J."/>
            <person name="Smith J."/>
            <person name="Sonstegard T.S."/>
            <person name="Stadler P.F."/>
            <person name="Tafer H."/>
            <person name="Tu Z.J."/>
            <person name="Van Tassell C.P."/>
            <person name="Vilella A.J."/>
            <person name="Williams K.P."/>
            <person name="Yorke J.A."/>
            <person name="Zhang L."/>
            <person name="Zhang H.B."/>
            <person name="Zhang X."/>
            <person name="Zhang Y."/>
            <person name="Reed K.M."/>
        </authorList>
    </citation>
    <scope>NUCLEOTIDE SEQUENCE [LARGE SCALE GENOMIC DNA]</scope>
</reference>
<gene>
    <name evidence="11" type="primary">BANK1</name>
</gene>
<accession>G1NFJ7</accession>
<feature type="signal peptide" evidence="9">
    <location>
        <begin position="1"/>
        <end position="19"/>
    </location>
</feature>
<dbReference type="InterPro" id="IPR035897">
    <property type="entry name" value="Toll_tir_struct_dom_sf"/>
</dbReference>
<dbReference type="GO" id="GO:0043491">
    <property type="term" value="P:phosphatidylinositol 3-kinase/protein kinase B signal transduction"/>
    <property type="evidence" value="ECO:0007669"/>
    <property type="project" value="Ensembl"/>
</dbReference>
<evidence type="ECO:0000256" key="1">
    <source>
        <dbReference type="ARBA" id="ARBA00022553"/>
    </source>
</evidence>
<dbReference type="PANTHER" id="PTHR16267:SF13">
    <property type="entry name" value="B-CELL SCAFFOLD PROTEIN WITH ANKYRIN REPEATS"/>
    <property type="match status" value="1"/>
</dbReference>
<feature type="region of interest" description="Disordered" evidence="8">
    <location>
        <begin position="463"/>
        <end position="488"/>
    </location>
</feature>
<dbReference type="GO" id="GO:0051898">
    <property type="term" value="P:negative regulation of phosphatidylinositol 3-kinase/protein kinase B signal transduction"/>
    <property type="evidence" value="ECO:0007669"/>
    <property type="project" value="Ensembl"/>
</dbReference>
<organism evidence="11 12">
    <name type="scientific">Meleagris gallopavo</name>
    <name type="common">Wild turkey</name>
    <dbReference type="NCBI Taxonomy" id="9103"/>
    <lineage>
        <taxon>Eukaryota</taxon>
        <taxon>Metazoa</taxon>
        <taxon>Chordata</taxon>
        <taxon>Craniata</taxon>
        <taxon>Vertebrata</taxon>
        <taxon>Euteleostomi</taxon>
        <taxon>Archelosauria</taxon>
        <taxon>Archosauria</taxon>
        <taxon>Dinosauria</taxon>
        <taxon>Saurischia</taxon>
        <taxon>Theropoda</taxon>
        <taxon>Coelurosauria</taxon>
        <taxon>Aves</taxon>
        <taxon>Neognathae</taxon>
        <taxon>Galloanserae</taxon>
        <taxon>Galliformes</taxon>
        <taxon>Phasianidae</taxon>
        <taxon>Meleagridinae</taxon>
        <taxon>Meleagris</taxon>
    </lineage>
</organism>
<dbReference type="Proteomes" id="UP000001645">
    <property type="component" value="Chromosome 4"/>
</dbReference>
<feature type="region of interest" description="Disordered" evidence="8">
    <location>
        <begin position="538"/>
        <end position="569"/>
    </location>
</feature>
<protein>
    <recommendedName>
        <fullName evidence="7">B-cell scaffold protein with ankyrin repeats</fullName>
    </recommendedName>
</protein>
<dbReference type="FunFam" id="3.40.50.10140:FF:000017">
    <property type="entry name" value="B cell scaffold protein with ankyrin repeats 1"/>
    <property type="match status" value="1"/>
</dbReference>
<evidence type="ECO:0000313" key="11">
    <source>
        <dbReference type="Ensembl" id="ENSMGAP00000011790.3"/>
    </source>
</evidence>
<evidence type="ECO:0000259" key="10">
    <source>
        <dbReference type="PROSITE" id="PS51376"/>
    </source>
</evidence>